<comment type="caution">
    <text evidence="2">The sequence shown here is derived from an EMBL/GenBank/DDBJ whole genome shotgun (WGS) entry which is preliminary data.</text>
</comment>
<feature type="compositionally biased region" description="Low complexity" evidence="1">
    <location>
        <begin position="154"/>
        <end position="175"/>
    </location>
</feature>
<organism evidence="2 3">
    <name type="scientific">Araneus ventricosus</name>
    <name type="common">Orbweaver spider</name>
    <name type="synonym">Epeira ventricosa</name>
    <dbReference type="NCBI Taxonomy" id="182803"/>
    <lineage>
        <taxon>Eukaryota</taxon>
        <taxon>Metazoa</taxon>
        <taxon>Ecdysozoa</taxon>
        <taxon>Arthropoda</taxon>
        <taxon>Chelicerata</taxon>
        <taxon>Arachnida</taxon>
        <taxon>Araneae</taxon>
        <taxon>Araneomorphae</taxon>
        <taxon>Entelegynae</taxon>
        <taxon>Araneoidea</taxon>
        <taxon>Araneidae</taxon>
        <taxon>Araneus</taxon>
    </lineage>
</organism>
<protein>
    <submittedName>
        <fullName evidence="2">Uncharacterized protein</fullName>
    </submittedName>
</protein>
<evidence type="ECO:0000256" key="1">
    <source>
        <dbReference type="SAM" id="MobiDB-lite"/>
    </source>
</evidence>
<keyword evidence="3" id="KW-1185">Reference proteome</keyword>
<gene>
    <name evidence="2" type="ORF">AVEN_182253_1</name>
</gene>
<dbReference type="AlphaFoldDB" id="A0A4Y2HAL2"/>
<accession>A0A4Y2HAL2</accession>
<name>A0A4Y2HAL2_ARAVE</name>
<evidence type="ECO:0000313" key="2">
    <source>
        <dbReference type="EMBL" id="GBM62088.1"/>
    </source>
</evidence>
<reference evidence="2 3" key="1">
    <citation type="journal article" date="2019" name="Sci. Rep.">
        <title>Orb-weaving spider Araneus ventricosus genome elucidates the spidroin gene catalogue.</title>
        <authorList>
            <person name="Kono N."/>
            <person name="Nakamura H."/>
            <person name="Ohtoshi R."/>
            <person name="Moran D.A.P."/>
            <person name="Shinohara A."/>
            <person name="Yoshida Y."/>
            <person name="Fujiwara M."/>
            <person name="Mori M."/>
            <person name="Tomita M."/>
            <person name="Arakawa K."/>
        </authorList>
    </citation>
    <scope>NUCLEOTIDE SEQUENCE [LARGE SCALE GENOMIC DNA]</scope>
</reference>
<feature type="region of interest" description="Disordered" evidence="1">
    <location>
        <begin position="148"/>
        <end position="175"/>
    </location>
</feature>
<dbReference type="Proteomes" id="UP000499080">
    <property type="component" value="Unassembled WGS sequence"/>
</dbReference>
<evidence type="ECO:0000313" key="3">
    <source>
        <dbReference type="Proteomes" id="UP000499080"/>
    </source>
</evidence>
<dbReference type="EMBL" id="BGPR01001799">
    <property type="protein sequence ID" value="GBM62088.1"/>
    <property type="molecule type" value="Genomic_DNA"/>
</dbReference>
<proteinExistence type="predicted"/>
<sequence>MSERIGKRRNSGRLSKPTRHVDEILKRIGNNPPSKRKTVNSAALKNTNHFKAAAVISAYSSPYNNIMETLQELHPILTDLGDEVLALGTLVRWASGNCPIRLIRINLQLISPLVATETLYNALLPENRDVTTSRTQAVKSLVNQESVQLANLTSSPSSERQRSPSPSSAQPISSSISLATSSGPPIVKAAPIQELFQNLRSIINEGNTTINRNGNSKYKPHMSIEIAAEINKLVDALESRFQMQ</sequence>